<proteinExistence type="predicted"/>
<dbReference type="PANTHER" id="PTHR37300:SF1">
    <property type="entry name" value="UPF0291 PROTEIN YNZC"/>
    <property type="match status" value="1"/>
</dbReference>
<keyword evidence="3" id="KW-1185">Reference proteome</keyword>
<organism evidence="2 3">
    <name type="scientific">Mesoplasma syrphidae</name>
    <dbReference type="NCBI Taxonomy" id="225999"/>
    <lineage>
        <taxon>Bacteria</taxon>
        <taxon>Bacillati</taxon>
        <taxon>Mycoplasmatota</taxon>
        <taxon>Mollicutes</taxon>
        <taxon>Entomoplasmatales</taxon>
        <taxon>Entomoplasmataceae</taxon>
        <taxon>Mesoplasma</taxon>
    </lineage>
</organism>
<dbReference type="EMBL" id="CP025257">
    <property type="protein sequence ID" value="AUF83574.1"/>
    <property type="molecule type" value="Genomic_DNA"/>
</dbReference>
<name>A0A2K9CD36_9MOLU</name>
<keyword evidence="1" id="KW-0963">Cytoplasm</keyword>
<dbReference type="OrthoDB" id="390105at2"/>
<dbReference type="Pfam" id="PF05979">
    <property type="entry name" value="DUF896"/>
    <property type="match status" value="1"/>
</dbReference>
<evidence type="ECO:0000313" key="2">
    <source>
        <dbReference type="EMBL" id="AUF83574.1"/>
    </source>
</evidence>
<accession>A0A2K9CD36</accession>
<dbReference type="InterPro" id="IPR009242">
    <property type="entry name" value="DUF896"/>
</dbReference>
<reference evidence="2 3" key="1">
    <citation type="submission" date="2017-12" db="EMBL/GenBank/DDBJ databases">
        <title>Mesoplasma syrphidae YJS, Complete Genome.</title>
        <authorList>
            <person name="Knight T.F."/>
            <person name="Citino T."/>
            <person name="Rubinstein R."/>
            <person name="Neuschaefer Z."/>
        </authorList>
    </citation>
    <scope>NUCLEOTIDE SEQUENCE [LARGE SCALE GENOMIC DNA]</scope>
    <source>
        <strain evidence="2 3">YJS</strain>
    </source>
</reference>
<dbReference type="RefSeq" id="WP_051591853.1">
    <property type="nucleotide sequence ID" value="NZ_CP025257.1"/>
</dbReference>
<dbReference type="KEGG" id="msyr:CXP39_02050"/>
<dbReference type="PANTHER" id="PTHR37300">
    <property type="entry name" value="UPF0291 PROTEIN CBO2609/CLC_2481"/>
    <property type="match status" value="1"/>
</dbReference>
<gene>
    <name evidence="2" type="ORF">CXP39_02050</name>
</gene>
<dbReference type="Proteomes" id="UP000233419">
    <property type="component" value="Chromosome"/>
</dbReference>
<protein>
    <submittedName>
        <fullName evidence="2">DUF896 family protein</fullName>
    </submittedName>
</protein>
<sequence length="86" mass="10256">MRNNIEMLSFQELILEINRLVAIKKTRALSVEEEEMRSLLRTRYIELYKRNLEHQLQSIKVVNENGEDITPKKIKDLKKQGDTNEK</sequence>
<evidence type="ECO:0000313" key="3">
    <source>
        <dbReference type="Proteomes" id="UP000233419"/>
    </source>
</evidence>
<evidence type="ECO:0000256" key="1">
    <source>
        <dbReference type="ARBA" id="ARBA00022490"/>
    </source>
</evidence>
<dbReference type="Gene3D" id="1.10.287.540">
    <property type="entry name" value="Helix hairpin bin"/>
    <property type="match status" value="1"/>
</dbReference>
<dbReference type="AlphaFoldDB" id="A0A2K9CD36"/>
<dbReference type="SUPFAM" id="SSF158221">
    <property type="entry name" value="YnzC-like"/>
    <property type="match status" value="1"/>
</dbReference>